<accession>A0A4P9WPG0</accession>
<evidence type="ECO:0000313" key="2">
    <source>
        <dbReference type="Proteomes" id="UP000269721"/>
    </source>
</evidence>
<dbReference type="EMBL" id="KZ994042">
    <property type="protein sequence ID" value="RKO94013.1"/>
    <property type="molecule type" value="Genomic_DNA"/>
</dbReference>
<sequence length="364" mass="39815">MTHWTCLGLTPIDLYKLRQHGLILETNFGPGLLNFAFGHMTLGRQGNAGLKKIGPFTQSDKPSGAFINIHLWDRNHVGFLKSHKFLQAAPPQGLPHPPLGLCYKKRTSYSIAKLASTTRTSNVSPSPNLTPSAPMVLASSIGGSNRTAPGVHAWTFPGVEAVKIVWLLLRINKPFWKLSAGNGDSRSPPHGFGVWHLPFLNSGVLRLKPWGFQGCVTTERVPVNILLECEVLVTCSHDKLIGVPLAPWEPTTYNMAFLHYVVVVSGCRESIALHITPLTRGQRAAYLPWVALALFAPDPSPRFKTDHGNNTTVVYDEHGDGLEAWETACSNLKKYFIAISIFKVTQLGSPTTATARGFLKQLAG</sequence>
<proteinExistence type="predicted"/>
<keyword evidence="2" id="KW-1185">Reference proteome</keyword>
<evidence type="ECO:0000313" key="1">
    <source>
        <dbReference type="EMBL" id="RKO94013.1"/>
    </source>
</evidence>
<gene>
    <name evidence="1" type="ORF">BDK51DRAFT_34088</name>
</gene>
<organism evidence="1 2">
    <name type="scientific">Blyttiomyces helicus</name>
    <dbReference type="NCBI Taxonomy" id="388810"/>
    <lineage>
        <taxon>Eukaryota</taxon>
        <taxon>Fungi</taxon>
        <taxon>Fungi incertae sedis</taxon>
        <taxon>Chytridiomycota</taxon>
        <taxon>Chytridiomycota incertae sedis</taxon>
        <taxon>Chytridiomycetes</taxon>
        <taxon>Chytridiomycetes incertae sedis</taxon>
        <taxon>Blyttiomyces</taxon>
    </lineage>
</organism>
<protein>
    <submittedName>
        <fullName evidence="1">Uncharacterized protein</fullName>
    </submittedName>
</protein>
<reference evidence="2" key="1">
    <citation type="journal article" date="2018" name="Nat. Microbiol.">
        <title>Leveraging single-cell genomics to expand the fungal tree of life.</title>
        <authorList>
            <person name="Ahrendt S.R."/>
            <person name="Quandt C.A."/>
            <person name="Ciobanu D."/>
            <person name="Clum A."/>
            <person name="Salamov A."/>
            <person name="Andreopoulos B."/>
            <person name="Cheng J.F."/>
            <person name="Woyke T."/>
            <person name="Pelin A."/>
            <person name="Henrissat B."/>
            <person name="Reynolds N.K."/>
            <person name="Benny G.L."/>
            <person name="Smith M.E."/>
            <person name="James T.Y."/>
            <person name="Grigoriev I.V."/>
        </authorList>
    </citation>
    <scope>NUCLEOTIDE SEQUENCE [LARGE SCALE GENOMIC DNA]</scope>
</reference>
<name>A0A4P9WPG0_9FUNG</name>
<dbReference type="Proteomes" id="UP000269721">
    <property type="component" value="Unassembled WGS sequence"/>
</dbReference>
<dbReference type="AlphaFoldDB" id="A0A4P9WPG0"/>